<gene>
    <name evidence="1" type="ORF">VDBG_01160</name>
</gene>
<dbReference type="STRING" id="526221.C9S5H4"/>
<protein>
    <recommendedName>
        <fullName evidence="3">Protein kinase domain-containing protein</fullName>
    </recommendedName>
</protein>
<evidence type="ECO:0008006" key="3">
    <source>
        <dbReference type="Google" id="ProtNLM"/>
    </source>
</evidence>
<reference evidence="2" key="1">
    <citation type="journal article" date="2011" name="PLoS Pathog.">
        <title>Comparative genomics yields insights into niche adaptation of plant vascular wilt pathogens.</title>
        <authorList>
            <person name="Klosterman S.J."/>
            <person name="Subbarao K.V."/>
            <person name="Kang S."/>
            <person name="Veronese P."/>
            <person name="Gold S.E."/>
            <person name="Thomma B.P.H.J."/>
            <person name="Chen Z."/>
            <person name="Henrissat B."/>
            <person name="Lee Y.-H."/>
            <person name="Park J."/>
            <person name="Garcia-Pedrajas M.D."/>
            <person name="Barbara D.J."/>
            <person name="Anchieta A."/>
            <person name="de Jonge R."/>
            <person name="Santhanam P."/>
            <person name="Maruthachalam K."/>
            <person name="Atallah Z."/>
            <person name="Amyotte S.G."/>
            <person name="Paz Z."/>
            <person name="Inderbitzin P."/>
            <person name="Hayes R.J."/>
            <person name="Heiman D.I."/>
            <person name="Young S."/>
            <person name="Zeng Q."/>
            <person name="Engels R."/>
            <person name="Galagan J."/>
            <person name="Cuomo C.A."/>
            <person name="Dobinson K.F."/>
            <person name="Ma L.-J."/>
        </authorList>
    </citation>
    <scope>NUCLEOTIDE SEQUENCE [LARGE SCALE GENOMIC DNA]</scope>
    <source>
        <strain evidence="2">VaMs.102 / ATCC MYA-4576 / FGSC 10136</strain>
    </source>
</reference>
<dbReference type="GeneID" id="9531061"/>
<dbReference type="EMBL" id="DS985214">
    <property type="protein sequence ID" value="EEY15051.1"/>
    <property type="molecule type" value="Genomic_DNA"/>
</dbReference>
<name>C9S5H4_VERA1</name>
<dbReference type="OrthoDB" id="4062651at2759"/>
<organism evidence="2">
    <name type="scientific">Verticillium alfalfae (strain VaMs.102 / ATCC MYA-4576 / FGSC 10136)</name>
    <name type="common">Verticillium wilt of alfalfa</name>
    <name type="synonym">Verticillium albo-atrum</name>
    <dbReference type="NCBI Taxonomy" id="526221"/>
    <lineage>
        <taxon>Eukaryota</taxon>
        <taxon>Fungi</taxon>
        <taxon>Dikarya</taxon>
        <taxon>Ascomycota</taxon>
        <taxon>Pezizomycotina</taxon>
        <taxon>Sordariomycetes</taxon>
        <taxon>Hypocreomycetidae</taxon>
        <taxon>Glomerellales</taxon>
        <taxon>Plectosphaerellaceae</taxon>
        <taxon>Verticillium</taxon>
    </lineage>
</organism>
<sequence length="312" mass="34334">MIIVMCNGNRPVVHLSEDSFSGSFQLKEKYLFFLKVAHEGELDGQTVDDFLDWSIEPFLPVLRGLPRKGVSVSTEITLRNYFSAETLVYILVVTVGELSPSQREPSKEDMEWIGLGIPLPPNLCSVWQCFKPSKVIICAETPEHALAGKPKKVRPVGSPASFFLKWLQAGDLRSASRELAIYQKISKATLSPKARLPRLHGLVRDESGVVFGLLLSYINRRARRLTCAVKPHTSTDLKQKWKNQVCCTVEALHTAGIIWGVKAANVLIDENDDALVTDFGGGYTKGWVKKESAGSLAGDAEGLANILKTIGV</sequence>
<dbReference type="Gene3D" id="1.10.510.10">
    <property type="entry name" value="Transferase(Phosphotransferase) domain 1"/>
    <property type="match status" value="1"/>
</dbReference>
<evidence type="ECO:0000313" key="2">
    <source>
        <dbReference type="Proteomes" id="UP000008698"/>
    </source>
</evidence>
<dbReference type="SUPFAM" id="SSF56112">
    <property type="entry name" value="Protein kinase-like (PK-like)"/>
    <property type="match status" value="1"/>
</dbReference>
<dbReference type="eggNOG" id="ENOG502SQ23">
    <property type="taxonomic scope" value="Eukaryota"/>
</dbReference>
<evidence type="ECO:0000313" key="1">
    <source>
        <dbReference type="EMBL" id="EEY15051.1"/>
    </source>
</evidence>
<dbReference type="AlphaFoldDB" id="C9S5H4"/>
<dbReference type="InterPro" id="IPR011009">
    <property type="entry name" value="Kinase-like_dom_sf"/>
</dbReference>
<proteinExistence type="predicted"/>
<accession>C9S5H4</accession>
<dbReference type="OMA" id="GYTNGWV"/>
<keyword evidence="2" id="KW-1185">Reference proteome</keyword>
<dbReference type="HOGENOM" id="CLU_035264_1_1_1"/>
<dbReference type="KEGG" id="val:VDBG_01160"/>
<dbReference type="Proteomes" id="UP000008698">
    <property type="component" value="Unassembled WGS sequence"/>
</dbReference>
<dbReference type="RefSeq" id="XP_003009477.1">
    <property type="nucleotide sequence ID" value="XM_003009431.1"/>
</dbReference>